<evidence type="ECO:0000313" key="3">
    <source>
        <dbReference type="EMBL" id="MFC3532316.1"/>
    </source>
</evidence>
<dbReference type="GO" id="GO:0004519">
    <property type="term" value="F:endonuclease activity"/>
    <property type="evidence" value="ECO:0007669"/>
    <property type="project" value="UniProtKB-KW"/>
</dbReference>
<evidence type="ECO:0000256" key="1">
    <source>
        <dbReference type="SAM" id="MobiDB-lite"/>
    </source>
</evidence>
<proteinExistence type="predicted"/>
<feature type="region of interest" description="Disordered" evidence="1">
    <location>
        <begin position="253"/>
        <end position="280"/>
    </location>
</feature>
<reference evidence="4" key="1">
    <citation type="journal article" date="2019" name="Int. J. Syst. Evol. Microbiol.">
        <title>The Global Catalogue of Microorganisms (GCM) 10K type strain sequencing project: providing services to taxonomists for standard genome sequencing and annotation.</title>
        <authorList>
            <consortium name="The Broad Institute Genomics Platform"/>
            <consortium name="The Broad Institute Genome Sequencing Center for Infectious Disease"/>
            <person name="Wu L."/>
            <person name="Ma J."/>
        </authorList>
    </citation>
    <scope>NUCLEOTIDE SEQUENCE [LARGE SCALE GENOMIC DNA]</scope>
    <source>
        <strain evidence="4">KCTC 42742</strain>
    </source>
</reference>
<dbReference type="InterPro" id="IPR003615">
    <property type="entry name" value="HNH_nuc"/>
</dbReference>
<accession>A0ABV7RDB0</accession>
<protein>
    <submittedName>
        <fullName evidence="3">HNH endonuclease</fullName>
    </submittedName>
</protein>
<organism evidence="3 4">
    <name type="scientific">Vogesella facilis</name>
    <dbReference type="NCBI Taxonomy" id="1655232"/>
    <lineage>
        <taxon>Bacteria</taxon>
        <taxon>Pseudomonadati</taxon>
        <taxon>Pseudomonadota</taxon>
        <taxon>Betaproteobacteria</taxon>
        <taxon>Neisseriales</taxon>
        <taxon>Chromobacteriaceae</taxon>
        <taxon>Vogesella</taxon>
    </lineage>
</organism>
<gene>
    <name evidence="3" type="ORF">ACFOLG_08970</name>
</gene>
<dbReference type="Pfam" id="PF13391">
    <property type="entry name" value="HNH_2"/>
    <property type="match status" value="1"/>
</dbReference>
<evidence type="ECO:0000313" key="4">
    <source>
        <dbReference type="Proteomes" id="UP001595741"/>
    </source>
</evidence>
<dbReference type="Proteomes" id="UP001595741">
    <property type="component" value="Unassembled WGS sequence"/>
</dbReference>
<evidence type="ECO:0000259" key="2">
    <source>
        <dbReference type="Pfam" id="PF13391"/>
    </source>
</evidence>
<comment type="caution">
    <text evidence="3">The sequence shown here is derived from an EMBL/GenBank/DDBJ whole genome shotgun (WGS) entry which is preliminary data.</text>
</comment>
<sequence length="410" mass="46735">MTQSRINELFKRDGDTYLKSKRTPHAKWECVDHELIYKFELYNSPRDGLYFRILLSKSKLNRSLKSDLIELNSLKSGSDFVDYSITTPTFKETIKKIYTTLKSYTQESKADHLELLSWFEQYAGQVLTWEQLQTAPDTVTISAKGIYKPQSLPYALSIRQTLDSPYSDQEPEYQADGSWRYKYAQEEEKGGDSARLFTNQGLKRCMEDGVPVAVLRQLTKKPDVTRYRVMGLANVETWENGVFTLQSTTLASLDQEAEQRESESIGPTAPHSEFDPEGVEDTRKKTLREITKRQGQPAFRSGLLTAYEGRCAITDCAITQVLEAAHITPYLGPETNNIRNGLLLRSDLHTLWDKGMIFLDDAYTLRMLPSLASSEYATLDGKTIYLPNQEALRPSLAAIQAHRSWALKEH</sequence>
<keyword evidence="3" id="KW-0378">Hydrolase</keyword>
<name>A0ABV7RDB0_9NEIS</name>
<keyword evidence="4" id="KW-1185">Reference proteome</keyword>
<dbReference type="EMBL" id="JBHRXN010000022">
    <property type="protein sequence ID" value="MFC3532316.1"/>
    <property type="molecule type" value="Genomic_DNA"/>
</dbReference>
<feature type="domain" description="HNH nuclease" evidence="2">
    <location>
        <begin position="311"/>
        <end position="359"/>
    </location>
</feature>
<dbReference type="RefSeq" id="WP_386090950.1">
    <property type="nucleotide sequence ID" value="NZ_JBHRXN010000022.1"/>
</dbReference>
<keyword evidence="3" id="KW-0255">Endonuclease</keyword>
<keyword evidence="3" id="KW-0540">Nuclease</keyword>